<dbReference type="InterPro" id="IPR008921">
    <property type="entry name" value="DNA_pol3_clamp-load_cplx_C"/>
</dbReference>
<evidence type="ECO:0000259" key="9">
    <source>
        <dbReference type="Pfam" id="PF06144"/>
    </source>
</evidence>
<accession>A0A0P1LHB6</accession>
<accession>A0A0S4N062</accession>
<dbReference type="GO" id="GO:0009360">
    <property type="term" value="C:DNA polymerase III complex"/>
    <property type="evidence" value="ECO:0007669"/>
    <property type="project" value="InterPro"/>
</dbReference>
<dbReference type="STRING" id="1633631.GCA_001442925_00891"/>
<sequence>MGKENLDFDALHLAVKHKKFAPVYVFYGNEEFLIEESIKTVVENAIDDGLREFNFDTVYGNEIDIQGLLSLLLLLPVMSQKRVVVMRNSEKFLNKLSRSKKEKDATLFINYLKKPNPDTILIIVLNEVDSEKEIYKKLFELAEVVELKAPYDWQIPSWIARRVKERGMLPPWKGKEITNEACKLLQAYVGNSLREIDNEITKLFIFTGEKKIIDVEDIKQAVGMSRNFTVFDLQRSIGERNLQLSITIVEKMLQAGEFPPVILTMLTRYFSTLWKLYELRKTEKDPKKLANSLQLSPYHIREYLNQLDKFKESEIKNAFKYLIEADELIKTSPIDSRIVLTQMVYKIVAQNQN</sequence>
<dbReference type="SUPFAM" id="SSF48019">
    <property type="entry name" value="post-AAA+ oligomerization domain-like"/>
    <property type="match status" value="1"/>
</dbReference>
<reference evidence="12 13" key="2">
    <citation type="submission" date="2015-11" db="EMBL/GenBank/DDBJ databases">
        <authorList>
            <person name="Zhang Y."/>
            <person name="Guo Z."/>
        </authorList>
    </citation>
    <scope>NUCLEOTIDE SEQUENCE [LARGE SCALE GENOMIC DNA]</scope>
    <source>
        <strain evidence="12">JGI-4</strain>
    </source>
</reference>
<evidence type="ECO:0000256" key="3">
    <source>
        <dbReference type="ARBA" id="ARBA00022679"/>
    </source>
</evidence>
<keyword evidence="3" id="KW-0808">Transferase</keyword>
<accession>A0A0P1M4E3</accession>
<evidence type="ECO:0000313" key="14">
    <source>
        <dbReference type="Proteomes" id="UP000182200"/>
    </source>
</evidence>
<evidence type="ECO:0000256" key="6">
    <source>
        <dbReference type="ARBA" id="ARBA00022932"/>
    </source>
</evidence>
<reference evidence="11 14" key="1">
    <citation type="submission" date="2015-11" db="EMBL/GenBank/DDBJ databases">
        <authorList>
            <person name="Varghese N."/>
        </authorList>
    </citation>
    <scope>NUCLEOTIDE SEQUENCE [LARGE SCALE GENOMIC DNA]</scope>
    <source>
        <strain evidence="11 14">JGI-8</strain>
    </source>
</reference>
<dbReference type="Proteomes" id="UP000182200">
    <property type="component" value="Unassembled WGS sequence"/>
</dbReference>
<keyword evidence="4" id="KW-0548">Nucleotidyltransferase</keyword>
<dbReference type="EMBL" id="FAOP01000004">
    <property type="protein sequence ID" value="CUU03939.1"/>
    <property type="molecule type" value="Genomic_DNA"/>
</dbReference>
<keyword evidence="6" id="KW-0239">DNA-directed DNA polymerase</keyword>
<accession>A0A0P1M9D6</accession>
<dbReference type="GO" id="GO:0006261">
    <property type="term" value="P:DNA-templated DNA replication"/>
    <property type="evidence" value="ECO:0007669"/>
    <property type="project" value="TreeGrafter"/>
</dbReference>
<dbReference type="InterPro" id="IPR048466">
    <property type="entry name" value="DNA_pol3_delta-like_C"/>
</dbReference>
<dbReference type="AlphaFoldDB" id="A0A0P1M4E3"/>
<evidence type="ECO:0000256" key="5">
    <source>
        <dbReference type="ARBA" id="ARBA00022705"/>
    </source>
</evidence>
<evidence type="ECO:0000313" key="13">
    <source>
        <dbReference type="Proteomes" id="UP000182011"/>
    </source>
</evidence>
<dbReference type="Gene3D" id="1.20.272.10">
    <property type="match status" value="1"/>
</dbReference>
<dbReference type="EC" id="2.7.7.7" evidence="1"/>
<feature type="domain" description="DNA polymerase III delta N-terminal" evidence="9">
    <location>
        <begin position="24"/>
        <end position="147"/>
    </location>
</feature>
<feature type="domain" description="DNA polymerase III delta subunit-like C-terminal" evidence="10">
    <location>
        <begin position="229"/>
        <end position="346"/>
    </location>
</feature>
<dbReference type="RefSeq" id="WP_047133685.1">
    <property type="nucleotide sequence ID" value="NZ_CZVI01000002.1"/>
</dbReference>
<accession>A0A0P1NVC8</accession>
<organism evidence="12 13">
    <name type="scientific">Candidatus Kryptonium thompsonii</name>
    <dbReference type="NCBI Taxonomy" id="1633631"/>
    <lineage>
        <taxon>Bacteria</taxon>
        <taxon>Pseudomonadati</taxon>
        <taxon>Candidatus Kryptoniota</taxon>
        <taxon>Candidatus Kryptonium</taxon>
    </lineage>
</organism>
<dbReference type="InterPro" id="IPR005790">
    <property type="entry name" value="DNA_polIII_delta"/>
</dbReference>
<dbReference type="PANTHER" id="PTHR34388">
    <property type="entry name" value="DNA POLYMERASE III SUBUNIT DELTA"/>
    <property type="match status" value="1"/>
</dbReference>
<dbReference type="InterPro" id="IPR010372">
    <property type="entry name" value="DNA_pol3_delta_N"/>
</dbReference>
<keyword evidence="14" id="KW-1185">Reference proteome</keyword>
<accession>A0A0P1L8K2</accession>
<evidence type="ECO:0000256" key="8">
    <source>
        <dbReference type="ARBA" id="ARBA00049244"/>
    </source>
</evidence>
<dbReference type="Gene3D" id="3.40.50.300">
    <property type="entry name" value="P-loop containing nucleotide triphosphate hydrolases"/>
    <property type="match status" value="1"/>
</dbReference>
<accession>A0A0P1LKJ3</accession>
<evidence type="ECO:0000256" key="4">
    <source>
        <dbReference type="ARBA" id="ARBA00022695"/>
    </source>
</evidence>
<name>A0A0P1M4E3_9BACT</name>
<dbReference type="GO" id="GO:0003887">
    <property type="term" value="F:DNA-directed DNA polymerase activity"/>
    <property type="evidence" value="ECO:0007669"/>
    <property type="project" value="UniProtKB-KW"/>
</dbReference>
<proteinExistence type="inferred from homology"/>
<dbReference type="SUPFAM" id="SSF52540">
    <property type="entry name" value="P-loop containing nucleoside triphosphate hydrolases"/>
    <property type="match status" value="1"/>
</dbReference>
<dbReference type="Gene3D" id="1.10.8.60">
    <property type="match status" value="1"/>
</dbReference>
<evidence type="ECO:0000313" key="12">
    <source>
        <dbReference type="EMBL" id="CUU03939.1"/>
    </source>
</evidence>
<accession>A0A0P1M1C4</accession>
<dbReference type="Pfam" id="PF06144">
    <property type="entry name" value="DNA_pol3_delta"/>
    <property type="match status" value="1"/>
</dbReference>
<dbReference type="GO" id="GO:0003677">
    <property type="term" value="F:DNA binding"/>
    <property type="evidence" value="ECO:0007669"/>
    <property type="project" value="InterPro"/>
</dbReference>
<accession>A0A0P1L9J9</accession>
<evidence type="ECO:0000256" key="1">
    <source>
        <dbReference type="ARBA" id="ARBA00012417"/>
    </source>
</evidence>
<dbReference type="PANTHER" id="PTHR34388:SF1">
    <property type="entry name" value="DNA POLYMERASE III SUBUNIT DELTA"/>
    <property type="match status" value="1"/>
</dbReference>
<keyword evidence="5" id="KW-0235">DNA replication</keyword>
<evidence type="ECO:0000259" key="10">
    <source>
        <dbReference type="Pfam" id="PF21694"/>
    </source>
</evidence>
<comment type="similarity">
    <text evidence="7">Belongs to the DNA polymerase HolA subunit family.</text>
</comment>
<dbReference type="InterPro" id="IPR027417">
    <property type="entry name" value="P-loop_NTPase"/>
</dbReference>
<dbReference type="EMBL" id="CZVI01000002">
    <property type="protein sequence ID" value="CUS79511.1"/>
    <property type="molecule type" value="Genomic_DNA"/>
</dbReference>
<comment type="catalytic activity">
    <reaction evidence="8">
        <text>DNA(n) + a 2'-deoxyribonucleoside 5'-triphosphate = DNA(n+1) + diphosphate</text>
        <dbReference type="Rhea" id="RHEA:22508"/>
        <dbReference type="Rhea" id="RHEA-COMP:17339"/>
        <dbReference type="Rhea" id="RHEA-COMP:17340"/>
        <dbReference type="ChEBI" id="CHEBI:33019"/>
        <dbReference type="ChEBI" id="CHEBI:61560"/>
        <dbReference type="ChEBI" id="CHEBI:173112"/>
        <dbReference type="EC" id="2.7.7.7"/>
    </reaction>
</comment>
<dbReference type="Pfam" id="PF21694">
    <property type="entry name" value="DNA_pol3_delta_C"/>
    <property type="match status" value="1"/>
</dbReference>
<gene>
    <name evidence="12" type="ORF">JGI4_00892</name>
    <name evidence="11" type="ORF">JGI8_00327</name>
</gene>
<accession>A0A0P1MKD8</accession>
<dbReference type="Proteomes" id="UP000182011">
    <property type="component" value="Unassembled WGS sequence"/>
</dbReference>
<protein>
    <recommendedName>
        <fullName evidence="2">DNA polymerase III subunit delta</fullName>
        <ecNumber evidence="1">2.7.7.7</ecNumber>
    </recommendedName>
</protein>
<evidence type="ECO:0000313" key="11">
    <source>
        <dbReference type="EMBL" id="CUS79511.1"/>
    </source>
</evidence>
<dbReference type="NCBIfam" id="TIGR01128">
    <property type="entry name" value="holA"/>
    <property type="match status" value="1"/>
</dbReference>
<dbReference type="OrthoDB" id="1172326at2"/>
<evidence type="ECO:0000256" key="7">
    <source>
        <dbReference type="ARBA" id="ARBA00034754"/>
    </source>
</evidence>
<evidence type="ECO:0000256" key="2">
    <source>
        <dbReference type="ARBA" id="ARBA00017703"/>
    </source>
</evidence>